<reference evidence="2 3" key="1">
    <citation type="submission" date="2022-10" db="EMBL/GenBank/DDBJ databases">
        <title>Identification of biosynthetic pathway for the production of the potent trypsin inhibitor radiosumin.</title>
        <authorList>
            <person name="Fewer D.P."/>
            <person name="Delbaje E."/>
            <person name="Ouyang X."/>
            <person name="Agostino P.D."/>
            <person name="Wahlsten M."/>
            <person name="Jokela J."/>
            <person name="Permi P."/>
            <person name="Haapaniemi E."/>
            <person name="Koistinen H."/>
        </authorList>
    </citation>
    <scope>NUCLEOTIDE SEQUENCE [LARGE SCALE GENOMIC DNA]</scope>
    <source>
        <strain evidence="2 3">NIES-515</strain>
    </source>
</reference>
<accession>A0ABT3B2C4</accession>
<organism evidence="2 3">
    <name type="scientific">Plectonema radiosum NIES-515</name>
    <dbReference type="NCBI Taxonomy" id="2986073"/>
    <lineage>
        <taxon>Bacteria</taxon>
        <taxon>Bacillati</taxon>
        <taxon>Cyanobacteriota</taxon>
        <taxon>Cyanophyceae</taxon>
        <taxon>Oscillatoriophycideae</taxon>
        <taxon>Oscillatoriales</taxon>
        <taxon>Microcoleaceae</taxon>
        <taxon>Plectonema</taxon>
    </lineage>
</organism>
<sequence>MNIPVIFDLALGLVFTYLSLSLLASEIQELIATVLQWRAEHLKKSVEIFLAGDVENSEDAHVIELANSIYSHALVKNLNQEAKGFLVNLPRRLTWGIGSLYRSVKTPRPGGDKEETIFGEKKRSGPSYIPSDIFATTLMETLQLPTLVQTLTQSRLEKFKNAQLAKIEQVLIELQQQTNDDEVSAPFINTMFQQYAETQADFEQISWNFQNQKADLNTSVSRLGESLDRYIEVFQTEMPKQDLFDKTLRKINFIKKNIFADIEQAISSGGLRPNLNEVVESVDKNSAVHHEIKEAAVQQAISLGVLQKPSLNQAVEFIRRDNAIFQEIKEAVKDQESATNQGIRNVIQTIDLIDKLPKSVVENITLLGKRAQSKIKSTEEGIYALQKEIEQTFDNSMERASGVYKRNAKGVAIMLGLSIAIVANADAFHMISRLSKDSALRETITNNAGDILLNNQNNQAIANPNSQGEPDNSATLDVIRDQADSALDNVALPIGWSDVNLNQQIAWTHEKKDFPFWKILTMLPGWIFSGIAISMGAPFWFDLLGKFVNVRNAGRRPASSFRSQVENDKNVGG</sequence>
<evidence type="ECO:0000256" key="1">
    <source>
        <dbReference type="SAM" id="Phobius"/>
    </source>
</evidence>
<keyword evidence="3" id="KW-1185">Reference proteome</keyword>
<dbReference type="Proteomes" id="UP001526143">
    <property type="component" value="Unassembled WGS sequence"/>
</dbReference>
<evidence type="ECO:0000313" key="2">
    <source>
        <dbReference type="EMBL" id="MCV3215519.1"/>
    </source>
</evidence>
<keyword evidence="1" id="KW-1133">Transmembrane helix</keyword>
<keyword evidence="1" id="KW-0472">Membrane</keyword>
<gene>
    <name evidence="2" type="ORF">OGM63_18705</name>
</gene>
<evidence type="ECO:0000313" key="3">
    <source>
        <dbReference type="Proteomes" id="UP001526143"/>
    </source>
</evidence>
<feature type="transmembrane region" description="Helical" evidence="1">
    <location>
        <begin position="519"/>
        <end position="541"/>
    </location>
</feature>
<name>A0ABT3B2C4_9CYAN</name>
<dbReference type="EMBL" id="JAOWRF010000264">
    <property type="protein sequence ID" value="MCV3215519.1"/>
    <property type="molecule type" value="Genomic_DNA"/>
</dbReference>
<proteinExistence type="predicted"/>
<protein>
    <submittedName>
        <fullName evidence="2">Uncharacterized protein</fullName>
    </submittedName>
</protein>
<dbReference type="RefSeq" id="WP_263747164.1">
    <property type="nucleotide sequence ID" value="NZ_JAOWRF010000264.1"/>
</dbReference>
<keyword evidence="1" id="KW-0812">Transmembrane</keyword>
<comment type="caution">
    <text evidence="2">The sequence shown here is derived from an EMBL/GenBank/DDBJ whole genome shotgun (WGS) entry which is preliminary data.</text>
</comment>